<dbReference type="PROSITE" id="PS00470">
    <property type="entry name" value="IDH_IMDH"/>
    <property type="match status" value="1"/>
</dbReference>
<protein>
    <submittedName>
        <fullName evidence="8">Isocitrate/isopropylmalate dehydrogenase</fullName>
    </submittedName>
</protein>
<accession>A0A2V3A5Z7</accession>
<dbReference type="AlphaFoldDB" id="A0A2V3A5Z7"/>
<dbReference type="Pfam" id="PF00180">
    <property type="entry name" value="Iso_dh"/>
    <property type="match status" value="1"/>
</dbReference>
<evidence type="ECO:0000256" key="4">
    <source>
        <dbReference type="ARBA" id="ARBA00023002"/>
    </source>
</evidence>
<dbReference type="EMBL" id="QGTW01000001">
    <property type="protein sequence ID" value="PWW32433.1"/>
    <property type="molecule type" value="Genomic_DNA"/>
</dbReference>
<evidence type="ECO:0000256" key="2">
    <source>
        <dbReference type="ARBA" id="ARBA00001946"/>
    </source>
</evidence>
<dbReference type="SUPFAM" id="SSF53659">
    <property type="entry name" value="Isocitrate/Isopropylmalate dehydrogenase-like"/>
    <property type="match status" value="1"/>
</dbReference>
<dbReference type="InterPro" id="IPR024084">
    <property type="entry name" value="IsoPropMal-DH-like_dom"/>
</dbReference>
<reference evidence="8 9" key="1">
    <citation type="submission" date="2018-05" db="EMBL/GenBank/DDBJ databases">
        <title>Freshwater and sediment microbial communities from various areas in North America, analyzing microbe dynamics in response to fracking.</title>
        <authorList>
            <person name="Lamendella R."/>
        </authorList>
    </citation>
    <scope>NUCLEOTIDE SEQUENCE [LARGE SCALE GENOMIC DNA]</scope>
    <source>
        <strain evidence="8 9">15_TX</strain>
    </source>
</reference>
<comment type="cofactor">
    <cofactor evidence="1">
        <name>Mn(2+)</name>
        <dbReference type="ChEBI" id="CHEBI:29035"/>
    </cofactor>
</comment>
<keyword evidence="6" id="KW-0464">Manganese</keyword>
<sequence length="117" mass="12831">MFFWDSIFEDISKEYPNVPTYSYLIDAAAMYLVKDPARFEVVVTSNLFGDILTDLGAALGGSLGLAAGANINPERTYPSMFEPIHGSAPDIAGKGIANPLAAIWYIWDLGVFLLYYI</sequence>
<proteinExistence type="predicted"/>
<evidence type="ECO:0000256" key="6">
    <source>
        <dbReference type="ARBA" id="ARBA00023211"/>
    </source>
</evidence>
<evidence type="ECO:0000256" key="1">
    <source>
        <dbReference type="ARBA" id="ARBA00001936"/>
    </source>
</evidence>
<dbReference type="PANTHER" id="PTHR43275:SF1">
    <property type="entry name" value="D-MALATE DEHYDROGENASE [DECARBOXYLATING]"/>
    <property type="match status" value="1"/>
</dbReference>
<dbReference type="InterPro" id="IPR019818">
    <property type="entry name" value="IsoCit/isopropylmalate_DH_CS"/>
</dbReference>
<evidence type="ECO:0000313" key="8">
    <source>
        <dbReference type="EMBL" id="PWW32433.1"/>
    </source>
</evidence>
<name>A0A2V3A5Z7_9BACI</name>
<dbReference type="Proteomes" id="UP000247150">
    <property type="component" value="Unassembled WGS sequence"/>
</dbReference>
<dbReference type="GO" id="GO:0016616">
    <property type="term" value="F:oxidoreductase activity, acting on the CH-OH group of donors, NAD or NADP as acceptor"/>
    <property type="evidence" value="ECO:0007669"/>
    <property type="project" value="InterPro"/>
</dbReference>
<dbReference type="PANTHER" id="PTHR43275">
    <property type="entry name" value="D-MALATE DEHYDROGENASE [DECARBOXYLATING]"/>
    <property type="match status" value="1"/>
</dbReference>
<keyword evidence="3" id="KW-0479">Metal-binding</keyword>
<keyword evidence="4" id="KW-0560">Oxidoreductase</keyword>
<keyword evidence="5" id="KW-0520">NAD</keyword>
<dbReference type="GO" id="GO:0051287">
    <property type="term" value="F:NAD binding"/>
    <property type="evidence" value="ECO:0007669"/>
    <property type="project" value="InterPro"/>
</dbReference>
<dbReference type="Gene3D" id="3.40.718.10">
    <property type="entry name" value="Isopropylmalate Dehydrogenase"/>
    <property type="match status" value="1"/>
</dbReference>
<dbReference type="SMART" id="SM01329">
    <property type="entry name" value="Iso_dh"/>
    <property type="match status" value="1"/>
</dbReference>
<dbReference type="GO" id="GO:0000287">
    <property type="term" value="F:magnesium ion binding"/>
    <property type="evidence" value="ECO:0007669"/>
    <property type="project" value="InterPro"/>
</dbReference>
<comment type="caution">
    <text evidence="8">The sequence shown here is derived from an EMBL/GenBank/DDBJ whole genome shotgun (WGS) entry which is preliminary data.</text>
</comment>
<evidence type="ECO:0000256" key="3">
    <source>
        <dbReference type="ARBA" id="ARBA00022723"/>
    </source>
</evidence>
<evidence type="ECO:0000259" key="7">
    <source>
        <dbReference type="SMART" id="SM01329"/>
    </source>
</evidence>
<organism evidence="8 9">
    <name type="scientific">Cytobacillus oceanisediminis</name>
    <dbReference type="NCBI Taxonomy" id="665099"/>
    <lineage>
        <taxon>Bacteria</taxon>
        <taxon>Bacillati</taxon>
        <taxon>Bacillota</taxon>
        <taxon>Bacilli</taxon>
        <taxon>Bacillales</taxon>
        <taxon>Bacillaceae</taxon>
        <taxon>Cytobacillus</taxon>
    </lineage>
</organism>
<comment type="cofactor">
    <cofactor evidence="2">
        <name>Mg(2+)</name>
        <dbReference type="ChEBI" id="CHEBI:18420"/>
    </cofactor>
</comment>
<evidence type="ECO:0000313" key="9">
    <source>
        <dbReference type="Proteomes" id="UP000247150"/>
    </source>
</evidence>
<feature type="domain" description="Isopropylmalate dehydrogenase-like" evidence="7">
    <location>
        <begin position="1"/>
        <end position="111"/>
    </location>
</feature>
<gene>
    <name evidence="8" type="ORF">DFO73_101698</name>
</gene>
<evidence type="ECO:0000256" key="5">
    <source>
        <dbReference type="ARBA" id="ARBA00023027"/>
    </source>
</evidence>
<dbReference type="InterPro" id="IPR050501">
    <property type="entry name" value="ICDH/IPMDH"/>
</dbReference>